<feature type="domain" description="F-box" evidence="3">
    <location>
        <begin position="2"/>
        <end position="37"/>
    </location>
</feature>
<protein>
    <recommendedName>
        <fullName evidence="6">F-box domain-containing protein</fullName>
    </recommendedName>
</protein>
<dbReference type="SUPFAM" id="SSF81383">
    <property type="entry name" value="F-box domain"/>
    <property type="match status" value="1"/>
</dbReference>
<dbReference type="InterPro" id="IPR013187">
    <property type="entry name" value="F-box-assoc_dom_typ3"/>
</dbReference>
<dbReference type="InterPro" id="IPR001810">
    <property type="entry name" value="F-box_dom"/>
</dbReference>
<reference evidence="4 5" key="1">
    <citation type="submission" date="2024-02" db="EMBL/GenBank/DDBJ databases">
        <authorList>
            <person name="Vignale AGUSTIN F."/>
            <person name="Sosa J E."/>
            <person name="Modenutti C."/>
        </authorList>
    </citation>
    <scope>NUCLEOTIDE SEQUENCE [LARGE SCALE GENOMIC DNA]</scope>
</reference>
<dbReference type="Proteomes" id="UP001642360">
    <property type="component" value="Unassembled WGS sequence"/>
</dbReference>
<dbReference type="SUPFAM" id="SSF117281">
    <property type="entry name" value="Kelch motif"/>
    <property type="match status" value="1"/>
</dbReference>
<dbReference type="Gene3D" id="2.120.10.80">
    <property type="entry name" value="Kelch-type beta propeller"/>
    <property type="match status" value="1"/>
</dbReference>
<dbReference type="InterPro" id="IPR015915">
    <property type="entry name" value="Kelch-typ_b-propeller"/>
</dbReference>
<gene>
    <name evidence="4" type="ORF">ILEXP_LOCUS14281</name>
</gene>
<feature type="signal peptide" evidence="1">
    <location>
        <begin position="1"/>
        <end position="23"/>
    </location>
</feature>
<dbReference type="EMBL" id="CAUOFW020001575">
    <property type="protein sequence ID" value="CAK9146438.1"/>
    <property type="molecule type" value="Genomic_DNA"/>
</dbReference>
<evidence type="ECO:0000256" key="1">
    <source>
        <dbReference type="SAM" id="SignalP"/>
    </source>
</evidence>
<keyword evidence="5" id="KW-1185">Reference proteome</keyword>
<comment type="caution">
    <text evidence="4">The sequence shown here is derived from an EMBL/GenBank/DDBJ whole genome shotgun (WGS) entry which is preliminary data.</text>
</comment>
<evidence type="ECO:0000259" key="3">
    <source>
        <dbReference type="Pfam" id="PF12937"/>
    </source>
</evidence>
<feature type="domain" description="F-box associated beta-propeller type 3" evidence="2">
    <location>
        <begin position="78"/>
        <end position="271"/>
    </location>
</feature>
<dbReference type="InterPro" id="IPR050796">
    <property type="entry name" value="SCF_F-box_component"/>
</dbReference>
<dbReference type="InterPro" id="IPR036047">
    <property type="entry name" value="F-box-like_dom_sf"/>
</dbReference>
<dbReference type="InterPro" id="IPR017451">
    <property type="entry name" value="F-box-assoc_interact_dom"/>
</dbReference>
<sequence>MWSNLPFDLLAYIFSFLSPDSLACARSANRHWHTCAKYSTETQRHHPSWFIALPTRHRGLSCYAHNPVDNNWHHLSLDFIPDTTRPIASIRGLVLFRATSTSALQLAICNPFTRQFRHLPMLKVPRTNPAVAVVESDPTHHVPVHNFKVYVAGGMSEAPAGGASYEPTLEMYDSQHDTWRVIESMPVEFAVRLTVWTPNESVYANGVIYWITSARAYSIMGFDIGSNRWRELSVPMANKLEFATLVPRNGNLTLVGGTCDGEARIWELDEDDIWCLIEKVPFELGMRLLGEKRSWGSTKCVGIDGAVCLYRDLGSGMVFWRDVDKGKWEWFWVDGCSIRGKKLQTFPIKGVLLHPNLASSCLLTV</sequence>
<evidence type="ECO:0000313" key="5">
    <source>
        <dbReference type="Proteomes" id="UP001642360"/>
    </source>
</evidence>
<dbReference type="NCBIfam" id="TIGR01640">
    <property type="entry name" value="F_box_assoc_1"/>
    <property type="match status" value="1"/>
</dbReference>
<dbReference type="CDD" id="cd09917">
    <property type="entry name" value="F-box_SF"/>
    <property type="match status" value="1"/>
</dbReference>
<evidence type="ECO:0000313" key="4">
    <source>
        <dbReference type="EMBL" id="CAK9146438.1"/>
    </source>
</evidence>
<name>A0ABC8RNY0_9AQUA</name>
<feature type="chain" id="PRO_5044778354" description="F-box domain-containing protein" evidence="1">
    <location>
        <begin position="24"/>
        <end position="365"/>
    </location>
</feature>
<dbReference type="PANTHER" id="PTHR31672">
    <property type="entry name" value="BNACNNG10540D PROTEIN"/>
    <property type="match status" value="1"/>
</dbReference>
<keyword evidence="1" id="KW-0732">Signal</keyword>
<dbReference type="AlphaFoldDB" id="A0ABC8RNY0"/>
<evidence type="ECO:0000259" key="2">
    <source>
        <dbReference type="Pfam" id="PF08268"/>
    </source>
</evidence>
<evidence type="ECO:0008006" key="6">
    <source>
        <dbReference type="Google" id="ProtNLM"/>
    </source>
</evidence>
<dbReference type="Gene3D" id="1.20.1280.50">
    <property type="match status" value="1"/>
</dbReference>
<dbReference type="Pfam" id="PF12937">
    <property type="entry name" value="F-box-like"/>
    <property type="match status" value="1"/>
</dbReference>
<organism evidence="4 5">
    <name type="scientific">Ilex paraguariensis</name>
    <name type="common">yerba mate</name>
    <dbReference type="NCBI Taxonomy" id="185542"/>
    <lineage>
        <taxon>Eukaryota</taxon>
        <taxon>Viridiplantae</taxon>
        <taxon>Streptophyta</taxon>
        <taxon>Embryophyta</taxon>
        <taxon>Tracheophyta</taxon>
        <taxon>Spermatophyta</taxon>
        <taxon>Magnoliopsida</taxon>
        <taxon>eudicotyledons</taxon>
        <taxon>Gunneridae</taxon>
        <taxon>Pentapetalae</taxon>
        <taxon>asterids</taxon>
        <taxon>campanulids</taxon>
        <taxon>Aquifoliales</taxon>
        <taxon>Aquifoliaceae</taxon>
        <taxon>Ilex</taxon>
    </lineage>
</organism>
<accession>A0ABC8RNY0</accession>
<dbReference type="Pfam" id="PF08268">
    <property type="entry name" value="FBA_3"/>
    <property type="match status" value="1"/>
</dbReference>
<proteinExistence type="predicted"/>